<dbReference type="EMBL" id="NDHI03003376">
    <property type="protein sequence ID" value="PNJ74033.1"/>
    <property type="molecule type" value="Genomic_DNA"/>
</dbReference>
<name>A0A2J8WW86_PONAB</name>
<gene>
    <name evidence="1" type="ORF">CR201_G0006631</name>
</gene>
<accession>A0A2J8WW86</accession>
<evidence type="ECO:0000313" key="1">
    <source>
        <dbReference type="EMBL" id="PNJ74033.1"/>
    </source>
</evidence>
<organism evidence="1">
    <name type="scientific">Pongo abelii</name>
    <name type="common">Sumatran orangutan</name>
    <name type="synonym">Pongo pygmaeus abelii</name>
    <dbReference type="NCBI Taxonomy" id="9601"/>
    <lineage>
        <taxon>Eukaryota</taxon>
        <taxon>Metazoa</taxon>
        <taxon>Chordata</taxon>
        <taxon>Craniata</taxon>
        <taxon>Vertebrata</taxon>
        <taxon>Euteleostomi</taxon>
        <taxon>Mammalia</taxon>
        <taxon>Eutheria</taxon>
        <taxon>Euarchontoglires</taxon>
        <taxon>Primates</taxon>
        <taxon>Haplorrhini</taxon>
        <taxon>Catarrhini</taxon>
        <taxon>Hominidae</taxon>
        <taxon>Pongo</taxon>
    </lineage>
</organism>
<proteinExistence type="predicted"/>
<protein>
    <submittedName>
        <fullName evidence="1">Uncharacterized protein</fullName>
    </submittedName>
</protein>
<dbReference type="AlphaFoldDB" id="A0A2J8WW86"/>
<reference evidence="1" key="1">
    <citation type="submission" date="2017-12" db="EMBL/GenBank/DDBJ databases">
        <title>High-resolution comparative analysis of great ape genomes.</title>
        <authorList>
            <person name="Pollen A."/>
            <person name="Hastie A."/>
            <person name="Hormozdiari F."/>
            <person name="Dougherty M."/>
            <person name="Liu R."/>
            <person name="Chaisson M."/>
            <person name="Hoppe E."/>
            <person name="Hill C."/>
            <person name="Pang A."/>
            <person name="Hillier L."/>
            <person name="Baker C."/>
            <person name="Armstrong J."/>
            <person name="Shendure J."/>
            <person name="Paten B."/>
            <person name="Wilson R."/>
            <person name="Chao H."/>
            <person name="Schneider V."/>
            <person name="Ventura M."/>
            <person name="Kronenberg Z."/>
            <person name="Murali S."/>
            <person name="Gordon D."/>
            <person name="Cantsilieris S."/>
            <person name="Munson K."/>
            <person name="Nelson B."/>
            <person name="Raja A."/>
            <person name="Underwood J."/>
            <person name="Diekhans M."/>
            <person name="Fiddes I."/>
            <person name="Haussler D."/>
            <person name="Eichler E."/>
        </authorList>
    </citation>
    <scope>NUCLEOTIDE SEQUENCE [LARGE SCALE GENOMIC DNA]</scope>
    <source>
        <strain evidence="1">Susie</strain>
    </source>
</reference>
<sequence>LTEEGSFLLLFEERSFSSWLEDFLWRKVIFLLLTSAGSLNLSWTFGFKVWFRGFTPSYGEGLLSFLGLLLTS</sequence>
<comment type="caution">
    <text evidence="1">The sequence shown here is derived from an EMBL/GenBank/DDBJ whole genome shotgun (WGS) entry which is preliminary data.</text>
</comment>
<feature type="non-terminal residue" evidence="1">
    <location>
        <position position="1"/>
    </location>
</feature>